<dbReference type="EMBL" id="LAVV01007426">
    <property type="protein sequence ID" value="KNZ55967.1"/>
    <property type="molecule type" value="Genomic_DNA"/>
</dbReference>
<evidence type="ECO:0000313" key="2">
    <source>
        <dbReference type="Proteomes" id="UP000037035"/>
    </source>
</evidence>
<dbReference type="OrthoDB" id="206201at2759"/>
<dbReference type="Proteomes" id="UP000037035">
    <property type="component" value="Unassembled WGS sequence"/>
</dbReference>
<dbReference type="STRING" id="27349.A0A0L6V615"/>
<evidence type="ECO:0000313" key="1">
    <source>
        <dbReference type="EMBL" id="KNZ55967.1"/>
    </source>
</evidence>
<dbReference type="AlphaFoldDB" id="A0A0L6V615"/>
<organism evidence="1 2">
    <name type="scientific">Puccinia sorghi</name>
    <dbReference type="NCBI Taxonomy" id="27349"/>
    <lineage>
        <taxon>Eukaryota</taxon>
        <taxon>Fungi</taxon>
        <taxon>Dikarya</taxon>
        <taxon>Basidiomycota</taxon>
        <taxon>Pucciniomycotina</taxon>
        <taxon>Pucciniomycetes</taxon>
        <taxon>Pucciniales</taxon>
        <taxon>Pucciniaceae</taxon>
        <taxon>Puccinia</taxon>
    </lineage>
</organism>
<accession>A0A0L6V615</accession>
<sequence>MPGSRLIGFLPDSEDRFLPRNDADGTFTQTWNATIVTREKKKPHFLPDGSYKVLLRALRITGRNESEADWDYWVSPEIKLKNSKRLPRL</sequence>
<protein>
    <submittedName>
        <fullName evidence="1">Uncharacterized protein</fullName>
    </submittedName>
</protein>
<gene>
    <name evidence="1" type="ORF">VP01_2530g2</name>
</gene>
<dbReference type="VEuPathDB" id="FungiDB:VP01_2530g2"/>
<reference evidence="1 2" key="1">
    <citation type="submission" date="2015-08" db="EMBL/GenBank/DDBJ databases">
        <title>Next Generation Sequencing and Analysis of the Genome of Puccinia sorghi L Schw, the Causal Agent of Maize Common Rust.</title>
        <authorList>
            <person name="Rochi L."/>
            <person name="Burguener G."/>
            <person name="Darino M."/>
            <person name="Turjanski A."/>
            <person name="Kreff E."/>
            <person name="Dieguez M.J."/>
            <person name="Sacco F."/>
        </authorList>
    </citation>
    <scope>NUCLEOTIDE SEQUENCE [LARGE SCALE GENOMIC DNA]</scope>
    <source>
        <strain evidence="1 2">RO10H11247</strain>
    </source>
</reference>
<proteinExistence type="predicted"/>
<comment type="caution">
    <text evidence="1">The sequence shown here is derived from an EMBL/GenBank/DDBJ whole genome shotgun (WGS) entry which is preliminary data.</text>
</comment>
<keyword evidence="2" id="KW-1185">Reference proteome</keyword>
<name>A0A0L6V615_9BASI</name>